<proteinExistence type="predicted"/>
<evidence type="ECO:0000256" key="3">
    <source>
        <dbReference type="ARBA" id="ARBA00043265"/>
    </source>
</evidence>
<dbReference type="GO" id="GO:0005576">
    <property type="term" value="C:extracellular region"/>
    <property type="evidence" value="ECO:0007669"/>
    <property type="project" value="UniProtKB-ARBA"/>
</dbReference>
<dbReference type="InterPro" id="IPR036179">
    <property type="entry name" value="Ig-like_dom_sf"/>
</dbReference>
<evidence type="ECO:0000259" key="4">
    <source>
        <dbReference type="PROSITE" id="PS50835"/>
    </source>
</evidence>
<dbReference type="InterPro" id="IPR013106">
    <property type="entry name" value="Ig_V-set"/>
</dbReference>
<dbReference type="InterPro" id="IPR050199">
    <property type="entry name" value="IgHV"/>
</dbReference>
<evidence type="ECO:0000256" key="1">
    <source>
        <dbReference type="ARBA" id="ARBA00022859"/>
    </source>
</evidence>
<dbReference type="Gene3D" id="2.60.40.10">
    <property type="entry name" value="Immunoglobulins"/>
    <property type="match status" value="1"/>
</dbReference>
<dbReference type="InterPro" id="IPR007110">
    <property type="entry name" value="Ig-like_dom"/>
</dbReference>
<dbReference type="Ensembl" id="ENSATET00000000938.2">
    <property type="protein sequence ID" value="ENSATEP00000000920.2"/>
    <property type="gene ID" value="ENSATEG00000000668.2"/>
</dbReference>
<dbReference type="InterPro" id="IPR013783">
    <property type="entry name" value="Ig-like_fold"/>
</dbReference>
<evidence type="ECO:0000313" key="5">
    <source>
        <dbReference type="Ensembl" id="ENSATEP00000000920.2"/>
    </source>
</evidence>
<evidence type="ECO:0000313" key="6">
    <source>
        <dbReference type="Proteomes" id="UP000265040"/>
    </source>
</evidence>
<dbReference type="GO" id="GO:0002250">
    <property type="term" value="P:adaptive immune response"/>
    <property type="evidence" value="ECO:0007669"/>
    <property type="project" value="UniProtKB-KW"/>
</dbReference>
<name>A0A3Q1H159_ANATE</name>
<dbReference type="SUPFAM" id="SSF48726">
    <property type="entry name" value="Immunoglobulin"/>
    <property type="match status" value="1"/>
</dbReference>
<dbReference type="Proteomes" id="UP000265040">
    <property type="component" value="Chromosome 8"/>
</dbReference>
<dbReference type="PROSITE" id="PS50835">
    <property type="entry name" value="IG_LIKE"/>
    <property type="match status" value="1"/>
</dbReference>
<reference evidence="5" key="2">
    <citation type="submission" date="2025-08" db="UniProtKB">
        <authorList>
            <consortium name="Ensembl"/>
        </authorList>
    </citation>
    <scope>IDENTIFICATION</scope>
</reference>
<dbReference type="SMART" id="SM00406">
    <property type="entry name" value="IGv"/>
    <property type="match status" value="1"/>
</dbReference>
<dbReference type="PANTHER" id="PTHR23266">
    <property type="entry name" value="IMMUNOGLOBULIN HEAVY CHAIN"/>
    <property type="match status" value="1"/>
</dbReference>
<dbReference type="InParanoid" id="A0A3Q1H159"/>
<feature type="domain" description="Ig-like" evidence="4">
    <location>
        <begin position="1"/>
        <end position="92"/>
    </location>
</feature>
<dbReference type="Pfam" id="PF07686">
    <property type="entry name" value="V-set"/>
    <property type="match status" value="1"/>
</dbReference>
<dbReference type="GO" id="GO:0019814">
    <property type="term" value="C:immunoglobulin complex"/>
    <property type="evidence" value="ECO:0007669"/>
    <property type="project" value="UniProtKB-KW"/>
</dbReference>
<dbReference type="STRING" id="64144.ENSATEP00000000920"/>
<evidence type="ECO:0000256" key="2">
    <source>
        <dbReference type="ARBA" id="ARBA00023130"/>
    </source>
</evidence>
<sequence>EVYGPASGTVQPGQRLTISCQVSYSVSSYYTDWIRQPARKGLEWIGMAAAGSTTYYKDSLKNKFKITRDNSNTMVYLRLSNLKPEDSAVYYCLKHTHW</sequence>
<dbReference type="GeneTree" id="ENSGT01020000230358"/>
<dbReference type="AlphaFoldDB" id="A0A3Q1H159"/>
<accession>A0A3Q1H159</accession>
<reference evidence="5" key="3">
    <citation type="submission" date="2025-09" db="UniProtKB">
        <authorList>
            <consortium name="Ensembl"/>
        </authorList>
    </citation>
    <scope>IDENTIFICATION</scope>
</reference>
<keyword evidence="1" id="KW-0391">Immunity</keyword>
<keyword evidence="2" id="KW-1064">Adaptive immunity</keyword>
<protein>
    <recommendedName>
        <fullName evidence="4">Ig-like domain-containing protein</fullName>
    </recommendedName>
</protein>
<keyword evidence="6" id="KW-1185">Reference proteome</keyword>
<keyword evidence="3" id="KW-1280">Immunoglobulin</keyword>
<dbReference type="OrthoDB" id="6370831at2759"/>
<reference evidence="5" key="1">
    <citation type="submission" date="2021-04" db="EMBL/GenBank/DDBJ databases">
        <authorList>
            <consortium name="Wellcome Sanger Institute Data Sharing"/>
        </authorList>
    </citation>
    <scope>NUCLEOTIDE SEQUENCE [LARGE SCALE GENOMIC DNA]</scope>
</reference>
<organism evidence="5 6">
    <name type="scientific">Anabas testudineus</name>
    <name type="common">Climbing perch</name>
    <name type="synonym">Anthias testudineus</name>
    <dbReference type="NCBI Taxonomy" id="64144"/>
    <lineage>
        <taxon>Eukaryota</taxon>
        <taxon>Metazoa</taxon>
        <taxon>Chordata</taxon>
        <taxon>Craniata</taxon>
        <taxon>Vertebrata</taxon>
        <taxon>Euteleostomi</taxon>
        <taxon>Actinopterygii</taxon>
        <taxon>Neopterygii</taxon>
        <taxon>Teleostei</taxon>
        <taxon>Neoteleostei</taxon>
        <taxon>Acanthomorphata</taxon>
        <taxon>Anabantaria</taxon>
        <taxon>Anabantiformes</taxon>
        <taxon>Anabantoidei</taxon>
        <taxon>Anabantidae</taxon>
        <taxon>Anabas</taxon>
    </lineage>
</organism>